<feature type="non-terminal residue" evidence="1">
    <location>
        <position position="81"/>
    </location>
</feature>
<dbReference type="SUPFAM" id="SSF51735">
    <property type="entry name" value="NAD(P)-binding Rossmann-fold domains"/>
    <property type="match status" value="1"/>
</dbReference>
<evidence type="ECO:0000313" key="2">
    <source>
        <dbReference type="Proteomes" id="UP001177140"/>
    </source>
</evidence>
<dbReference type="InterPro" id="IPR036291">
    <property type="entry name" value="NAD(P)-bd_dom_sf"/>
</dbReference>
<comment type="caution">
    <text evidence="1">The sequence shown here is derived from an EMBL/GenBank/DDBJ whole genome shotgun (WGS) entry which is preliminary data.</text>
</comment>
<name>A0AA42AZP2_PAPNU</name>
<protein>
    <submittedName>
        <fullName evidence="1">Uncharacterized protein</fullName>
    </submittedName>
</protein>
<dbReference type="Gene3D" id="3.40.50.720">
    <property type="entry name" value="NAD(P)-binding Rossmann-like Domain"/>
    <property type="match status" value="1"/>
</dbReference>
<sequence length="81" mass="9249">MLQSKVNSSSMILIKILKDGCERMLNIVRLVVDVRDVAEAVLLVYEKPEAEGRYLCSASSVERHDFTDKLKNIYPKFSCLK</sequence>
<dbReference type="Proteomes" id="UP001177140">
    <property type="component" value="Unassembled WGS sequence"/>
</dbReference>
<keyword evidence="2" id="KW-1185">Reference proteome</keyword>
<gene>
    <name evidence="1" type="ORF">MKW94_008751</name>
</gene>
<reference evidence="1" key="1">
    <citation type="submission" date="2022-03" db="EMBL/GenBank/DDBJ databases">
        <title>A functionally conserved STORR gene fusion in Papaver species that diverged 16.8 million years ago.</title>
        <authorList>
            <person name="Catania T."/>
        </authorList>
    </citation>
    <scope>NUCLEOTIDE SEQUENCE</scope>
    <source>
        <strain evidence="1">S-191538</strain>
    </source>
</reference>
<organism evidence="1 2">
    <name type="scientific">Papaver nudicaule</name>
    <name type="common">Iceland poppy</name>
    <dbReference type="NCBI Taxonomy" id="74823"/>
    <lineage>
        <taxon>Eukaryota</taxon>
        <taxon>Viridiplantae</taxon>
        <taxon>Streptophyta</taxon>
        <taxon>Embryophyta</taxon>
        <taxon>Tracheophyta</taxon>
        <taxon>Spermatophyta</taxon>
        <taxon>Magnoliopsida</taxon>
        <taxon>Ranunculales</taxon>
        <taxon>Papaveraceae</taxon>
        <taxon>Papaveroideae</taxon>
        <taxon>Papaver</taxon>
    </lineage>
</organism>
<dbReference type="EMBL" id="JAJJMA010274051">
    <property type="protein sequence ID" value="MCL7045809.1"/>
    <property type="molecule type" value="Genomic_DNA"/>
</dbReference>
<accession>A0AA42AZP2</accession>
<proteinExistence type="predicted"/>
<dbReference type="AlphaFoldDB" id="A0AA42AZP2"/>
<evidence type="ECO:0000313" key="1">
    <source>
        <dbReference type="EMBL" id="MCL7045809.1"/>
    </source>
</evidence>